<dbReference type="GO" id="GO:0003910">
    <property type="term" value="F:DNA ligase (ATP) activity"/>
    <property type="evidence" value="ECO:0007669"/>
    <property type="project" value="UniProtKB-EC"/>
</dbReference>
<dbReference type="Gene3D" id="3.90.920.10">
    <property type="entry name" value="DNA primase, PRIM domain"/>
    <property type="match status" value="1"/>
</dbReference>
<dbReference type="EMBL" id="JAJHJB010000040">
    <property type="protein sequence ID" value="MCC5467770.1"/>
    <property type="molecule type" value="Genomic_DNA"/>
</dbReference>
<feature type="domain" description="DNA ligase D polymerase" evidence="1">
    <location>
        <begin position="30"/>
        <end position="290"/>
    </location>
</feature>
<dbReference type="InterPro" id="IPR014145">
    <property type="entry name" value="LigD_pol_dom"/>
</dbReference>
<dbReference type="PANTHER" id="PTHR42705:SF2">
    <property type="entry name" value="BIFUNCTIONAL NON-HOMOLOGOUS END JOINING PROTEIN LIGD"/>
    <property type="match status" value="1"/>
</dbReference>
<accession>A0ABS8HXM4</accession>
<evidence type="ECO:0000313" key="2">
    <source>
        <dbReference type="EMBL" id="MCC5467770.1"/>
    </source>
</evidence>
<keyword evidence="3" id="KW-1185">Reference proteome</keyword>
<keyword evidence="2" id="KW-0436">Ligase</keyword>
<dbReference type="CDD" id="cd04863">
    <property type="entry name" value="MtLigD_Pol_like"/>
    <property type="match status" value="1"/>
</dbReference>
<dbReference type="Proteomes" id="UP001165492">
    <property type="component" value="Unassembled WGS sequence"/>
</dbReference>
<dbReference type="InterPro" id="IPR033649">
    <property type="entry name" value="MtLigD_Pol-like"/>
</dbReference>
<reference evidence="2" key="1">
    <citation type="submission" date="2021-11" db="EMBL/GenBank/DDBJ databases">
        <title>Description of a new species Pelosinus isolated from the bottom sediments of Lake Baikal.</title>
        <authorList>
            <person name="Zakharyuk A."/>
        </authorList>
    </citation>
    <scope>NUCLEOTIDE SEQUENCE</scope>
    <source>
        <strain evidence="2">Bkl1</strain>
    </source>
</reference>
<proteinExistence type="predicted"/>
<evidence type="ECO:0000313" key="3">
    <source>
        <dbReference type="Proteomes" id="UP001165492"/>
    </source>
</evidence>
<dbReference type="PANTHER" id="PTHR42705">
    <property type="entry name" value="BIFUNCTIONAL NON-HOMOLOGOUS END JOINING PROTEIN LIGD"/>
    <property type="match status" value="1"/>
</dbReference>
<evidence type="ECO:0000259" key="1">
    <source>
        <dbReference type="Pfam" id="PF21686"/>
    </source>
</evidence>
<organism evidence="2 3">
    <name type="scientific">Pelosinus baikalensis</name>
    <dbReference type="NCBI Taxonomy" id="2892015"/>
    <lineage>
        <taxon>Bacteria</taxon>
        <taxon>Bacillati</taxon>
        <taxon>Bacillota</taxon>
        <taxon>Negativicutes</taxon>
        <taxon>Selenomonadales</taxon>
        <taxon>Sporomusaceae</taxon>
        <taxon>Pelosinus</taxon>
    </lineage>
</organism>
<sequence length="309" mass="35141">MPNHTVMEINKLNLALSNLDKVFYTASNFTKAQVIDYYIRIAPVLLPHLIGRPLTLKRYPNGATAKFFYQKECPSFRPNWLSTVPVWSESKKRSINFCLAQDLPSLIWAVNLAAIELHTSLSRSEDILRPTMLVFDLDPGHPATIVHCAEVALTLHRILLESNLKSFPKTSGSKGIQVYIPLNTRTITYTQTKEFAHTLAKILEQQNPSLVVSKMKKDLRKGKIFIDWSQNDDHKTTVCVYSLRAKKYPTVSTPVTWEEVEAAYLQQAPDLLSFTTDQVLERVQTMGDLFAPVLELQQTLPNLKIKKMV</sequence>
<dbReference type="NCBIfam" id="TIGR02778">
    <property type="entry name" value="ligD_pol"/>
    <property type="match status" value="1"/>
</dbReference>
<dbReference type="Pfam" id="PF21686">
    <property type="entry name" value="LigD_Prim-Pol"/>
    <property type="match status" value="1"/>
</dbReference>
<dbReference type="InterPro" id="IPR052171">
    <property type="entry name" value="NHEJ_LigD"/>
</dbReference>
<dbReference type="EC" id="6.5.1.1" evidence="2"/>
<gene>
    <name evidence="2" type="primary">ligD</name>
    <name evidence="2" type="ORF">LMF89_20760</name>
</gene>
<comment type="caution">
    <text evidence="2">The sequence shown here is derived from an EMBL/GenBank/DDBJ whole genome shotgun (WGS) entry which is preliminary data.</text>
</comment>
<dbReference type="RefSeq" id="WP_229536718.1">
    <property type="nucleotide sequence ID" value="NZ_JAJHJB010000040.1"/>
</dbReference>
<name>A0ABS8HXM4_9FIRM</name>
<protein>
    <submittedName>
        <fullName evidence="2">Non-homologous end-joining DNA ligase</fullName>
        <ecNumber evidence="2">6.5.1.1</ecNumber>
    </submittedName>
</protein>